<gene>
    <name evidence="7" type="primary">LOC103511973</name>
</gene>
<evidence type="ECO:0000256" key="3">
    <source>
        <dbReference type="ARBA" id="ARBA00023157"/>
    </source>
</evidence>
<dbReference type="STRING" id="121845.A0A3Q0IYQ1"/>
<name>A0A3Q0IYQ1_DIACI</name>
<dbReference type="GO" id="GO:0005758">
    <property type="term" value="C:mitochondrial intermembrane space"/>
    <property type="evidence" value="ECO:0007669"/>
    <property type="project" value="UniProtKB-SubCell"/>
</dbReference>
<evidence type="ECO:0000256" key="5">
    <source>
        <dbReference type="ARBA" id="ARBA00039509"/>
    </source>
</evidence>
<dbReference type="AlphaFoldDB" id="A0A3Q0IYQ1"/>
<dbReference type="PANTHER" id="PTHR46811:SF1">
    <property type="entry name" value="COILED-COIL-HELIX-COILED-COIL-HELIX DOMAIN-CONTAINING PROTEIN 7"/>
    <property type="match status" value="1"/>
</dbReference>
<dbReference type="PaxDb" id="121845-A0A3Q0IYQ1"/>
<evidence type="ECO:0000256" key="1">
    <source>
        <dbReference type="ARBA" id="ARBA00004569"/>
    </source>
</evidence>
<dbReference type="PROSITE" id="PS51808">
    <property type="entry name" value="CHCH"/>
    <property type="match status" value="1"/>
</dbReference>
<dbReference type="GeneID" id="103511973"/>
<sequence length="122" mass="14484">MSKEKNDYYSQYQRNNAHNKAVKARNPCAKENEISMKCLDRNNYIKELCEKEFENYKICKKFWYYVAQDRRSKGLPLQMTEEDKQKAKEDFAKEIAGKSEIIHVVLKMACAQLIVLYPCPIY</sequence>
<evidence type="ECO:0000313" key="6">
    <source>
        <dbReference type="Proteomes" id="UP000079169"/>
    </source>
</evidence>
<keyword evidence="6" id="KW-1185">Reference proteome</keyword>
<accession>A0A3Q0IYQ1</accession>
<evidence type="ECO:0000256" key="2">
    <source>
        <dbReference type="ARBA" id="ARBA00023128"/>
    </source>
</evidence>
<dbReference type="InterPro" id="IPR009069">
    <property type="entry name" value="Cys_alpha_HP_mot_SF"/>
</dbReference>
<reference evidence="7" key="1">
    <citation type="submission" date="2025-08" db="UniProtKB">
        <authorList>
            <consortium name="RefSeq"/>
        </authorList>
    </citation>
    <scope>IDENTIFICATION</scope>
</reference>
<comment type="similarity">
    <text evidence="4">Belongs to the CHCHD7 family.</text>
</comment>
<organism evidence="6 7">
    <name type="scientific">Diaphorina citri</name>
    <name type="common">Asian citrus psyllid</name>
    <dbReference type="NCBI Taxonomy" id="121845"/>
    <lineage>
        <taxon>Eukaryota</taxon>
        <taxon>Metazoa</taxon>
        <taxon>Ecdysozoa</taxon>
        <taxon>Arthropoda</taxon>
        <taxon>Hexapoda</taxon>
        <taxon>Insecta</taxon>
        <taxon>Pterygota</taxon>
        <taxon>Neoptera</taxon>
        <taxon>Paraneoptera</taxon>
        <taxon>Hemiptera</taxon>
        <taxon>Sternorrhyncha</taxon>
        <taxon>Psylloidea</taxon>
        <taxon>Psyllidae</taxon>
        <taxon>Diaphorininae</taxon>
        <taxon>Diaphorina</taxon>
    </lineage>
</organism>
<evidence type="ECO:0000256" key="4">
    <source>
        <dbReference type="ARBA" id="ARBA00038205"/>
    </source>
</evidence>
<dbReference type="PANTHER" id="PTHR46811">
    <property type="entry name" value="COILED-COIL-HELIX-COILED-COIL-HELIX DOMAIN-CONTAINING PROTEIN 7"/>
    <property type="match status" value="1"/>
</dbReference>
<keyword evidence="3" id="KW-1015">Disulfide bond</keyword>
<dbReference type="SUPFAM" id="SSF47072">
    <property type="entry name" value="Cysteine alpha-hairpin motif"/>
    <property type="match status" value="1"/>
</dbReference>
<dbReference type="InterPro" id="IPR051040">
    <property type="entry name" value="COX23"/>
</dbReference>
<proteinExistence type="inferred from homology"/>
<keyword evidence="2" id="KW-0496">Mitochondrion</keyword>
<evidence type="ECO:0000313" key="7">
    <source>
        <dbReference type="RefSeq" id="XP_026681372.1"/>
    </source>
</evidence>
<dbReference type="Proteomes" id="UP000079169">
    <property type="component" value="Unplaced"/>
</dbReference>
<dbReference type="KEGG" id="dci:103511973"/>
<dbReference type="GO" id="GO:0033108">
    <property type="term" value="P:mitochondrial respiratory chain complex assembly"/>
    <property type="evidence" value="ECO:0007669"/>
    <property type="project" value="TreeGrafter"/>
</dbReference>
<comment type="subcellular location">
    <subcellularLocation>
        <location evidence="1">Mitochondrion intermembrane space</location>
    </subcellularLocation>
</comment>
<protein>
    <recommendedName>
        <fullName evidence="5">Coiled-coil-helix-coiled-coil-helix domain-containing protein 7</fullName>
    </recommendedName>
</protein>
<dbReference type="RefSeq" id="XP_026681372.1">
    <property type="nucleotide sequence ID" value="XM_026825571.1"/>
</dbReference>